<dbReference type="PANTHER" id="PTHR46825">
    <property type="entry name" value="D-ALANYL-D-ALANINE-CARBOXYPEPTIDASE/ENDOPEPTIDASE AMPH"/>
    <property type="match status" value="1"/>
</dbReference>
<dbReference type="Pfam" id="PF00144">
    <property type="entry name" value="Beta-lactamase"/>
    <property type="match status" value="1"/>
</dbReference>
<dbReference type="RefSeq" id="WP_152766502.1">
    <property type="nucleotide sequence ID" value="NZ_WHLY01000004.1"/>
</dbReference>
<dbReference type="EMBL" id="WHLY01000004">
    <property type="protein sequence ID" value="MPR37202.1"/>
    <property type="molecule type" value="Genomic_DNA"/>
</dbReference>
<comment type="caution">
    <text evidence="2">The sequence shown here is derived from an EMBL/GenBank/DDBJ whole genome shotgun (WGS) entry which is preliminary data.</text>
</comment>
<feature type="domain" description="Beta-lactamase-related" evidence="1">
    <location>
        <begin position="44"/>
        <end position="356"/>
    </location>
</feature>
<dbReference type="InterPro" id="IPR001466">
    <property type="entry name" value="Beta-lactam-related"/>
</dbReference>
<evidence type="ECO:0000313" key="3">
    <source>
        <dbReference type="Proteomes" id="UP000479293"/>
    </source>
</evidence>
<dbReference type="InterPro" id="IPR050491">
    <property type="entry name" value="AmpC-like"/>
</dbReference>
<reference evidence="2 3" key="1">
    <citation type="submission" date="2019-10" db="EMBL/GenBank/DDBJ databases">
        <title>Draft Genome Sequence of Cytophagaceae sp. SJW1-29.</title>
        <authorList>
            <person name="Choi A."/>
        </authorList>
    </citation>
    <scope>NUCLEOTIDE SEQUENCE [LARGE SCALE GENOMIC DNA]</scope>
    <source>
        <strain evidence="2 3">SJW1-29</strain>
    </source>
</reference>
<organism evidence="2 3">
    <name type="scientific">Salmonirosea aquatica</name>
    <dbReference type="NCBI Taxonomy" id="2654236"/>
    <lineage>
        <taxon>Bacteria</taxon>
        <taxon>Pseudomonadati</taxon>
        <taxon>Bacteroidota</taxon>
        <taxon>Cytophagia</taxon>
        <taxon>Cytophagales</taxon>
        <taxon>Spirosomataceae</taxon>
        <taxon>Salmonirosea</taxon>
    </lineage>
</organism>
<sequence>MNSKSLLFSVTIVIQSLTKAFSQSLPPKTIWQIDSLFSTWTSNTSPGCTIGIVRNDTLVYAKGYGMANLEYDVANTPETIFHVASISKQFTAWSVLLLAREGKLNLTDDIHKYLPCFPDLKAKITIQHLLNHTSGIRDQWQLLAISGTRLDDVVTQDQIIKVLAKQRALNFTPGDQYNYSSSGYTMLAEIVKSVTGQTLRQFADSAIFKPLKMTNTHFHDNGAEIVRNRSYSYNRMEETHFTNSTLSCSTAGATGLLTNIVDLAVWVTSLCNPVKADQQTVEMLTKKLALNSGERLTYASGITVNTFKGWKQYAHGGSDAGFRTHMAVFPEKKMGFVVLSNVGDFDPDARVHALADLFLEENKMEPKRESAYSPARVLADTLGLAKLAGNYIGDDGLPLSFEKKGTGLYSHLFDQTALLQQDSPNNFSLGGADRARFIFKTDGKDTTVDVKAADQCYHLDKYT</sequence>
<dbReference type="PANTHER" id="PTHR46825:SF9">
    <property type="entry name" value="BETA-LACTAMASE-RELATED DOMAIN-CONTAINING PROTEIN"/>
    <property type="match status" value="1"/>
</dbReference>
<proteinExistence type="predicted"/>
<evidence type="ECO:0000313" key="2">
    <source>
        <dbReference type="EMBL" id="MPR37202.1"/>
    </source>
</evidence>
<gene>
    <name evidence="2" type="ORF">GBK04_28670</name>
</gene>
<keyword evidence="3" id="KW-1185">Reference proteome</keyword>
<dbReference type="SUPFAM" id="SSF56601">
    <property type="entry name" value="beta-lactamase/transpeptidase-like"/>
    <property type="match status" value="1"/>
</dbReference>
<dbReference type="GO" id="GO:0016787">
    <property type="term" value="F:hydrolase activity"/>
    <property type="evidence" value="ECO:0007669"/>
    <property type="project" value="UniProtKB-KW"/>
</dbReference>
<dbReference type="Gene3D" id="3.40.710.10">
    <property type="entry name" value="DD-peptidase/beta-lactamase superfamily"/>
    <property type="match status" value="1"/>
</dbReference>
<keyword evidence="2" id="KW-0378">Hydrolase</keyword>
<protein>
    <submittedName>
        <fullName evidence="2">Serine hydrolase</fullName>
    </submittedName>
</protein>
<name>A0A7C9BEL2_9BACT</name>
<accession>A0A7C9BEL2</accession>
<dbReference type="InterPro" id="IPR012338">
    <property type="entry name" value="Beta-lactam/transpept-like"/>
</dbReference>
<evidence type="ECO:0000259" key="1">
    <source>
        <dbReference type="Pfam" id="PF00144"/>
    </source>
</evidence>
<dbReference type="AlphaFoldDB" id="A0A7C9BEL2"/>
<dbReference type="Proteomes" id="UP000479293">
    <property type="component" value="Unassembled WGS sequence"/>
</dbReference>